<dbReference type="RefSeq" id="WP_131277518.1">
    <property type="nucleotide sequence ID" value="NZ_CP031395.1"/>
</dbReference>
<dbReference type="AlphaFoldDB" id="A0A4P6UHW6"/>
<dbReference type="OrthoDB" id="8566581at2"/>
<dbReference type="EMBL" id="CP031395">
    <property type="protein sequence ID" value="QBK03660.1"/>
    <property type="molecule type" value="Genomic_DNA"/>
</dbReference>
<feature type="region of interest" description="Disordered" evidence="1">
    <location>
        <begin position="168"/>
        <end position="218"/>
    </location>
</feature>
<sequence>MNQKAHPQGLGADFGAYVPGFDFLQKLAQGDPQALYASWIAPTLDPKVLDQRIGELKAVLFWLDQNTAALKATLQALEVQKMTLAALRSMGSMGSMSGMAGSMPGAQTSSEDRAAASSASAASAAGADPAAPPFMADAMQYWGALTQQFQTIANQALQDVAARGAAASAAAAAPGPQSSAAASADAAPAPRRATPRKATRPGADDPKPNSGPRDGPNA</sequence>
<evidence type="ECO:0000313" key="3">
    <source>
        <dbReference type="Proteomes" id="UP000292939"/>
    </source>
</evidence>
<feature type="compositionally biased region" description="Low complexity" evidence="1">
    <location>
        <begin position="168"/>
        <end position="192"/>
    </location>
</feature>
<dbReference type="NCBIfam" id="NF043076">
    <property type="entry name" value="PHA_gran_PhaM"/>
    <property type="match status" value="1"/>
</dbReference>
<evidence type="ECO:0000256" key="1">
    <source>
        <dbReference type="SAM" id="MobiDB-lite"/>
    </source>
</evidence>
<protein>
    <submittedName>
        <fullName evidence="2">Uncharacterized protein</fullName>
    </submittedName>
</protein>
<organism evidence="2 3">
    <name type="scientific">Hylemonella gracilis</name>
    <dbReference type="NCBI Taxonomy" id="80880"/>
    <lineage>
        <taxon>Bacteria</taxon>
        <taxon>Pseudomonadati</taxon>
        <taxon>Pseudomonadota</taxon>
        <taxon>Betaproteobacteria</taxon>
        <taxon>Burkholderiales</taxon>
        <taxon>Comamonadaceae</taxon>
        <taxon>Hylemonella</taxon>
    </lineage>
</organism>
<name>A0A4P6UHW6_9BURK</name>
<feature type="compositionally biased region" description="Low complexity" evidence="1">
    <location>
        <begin position="97"/>
        <end position="106"/>
    </location>
</feature>
<reference evidence="2 3" key="1">
    <citation type="submission" date="2018-07" db="EMBL/GenBank/DDBJ databases">
        <title>Exploring interactions and the metabolic potential of the ultra-small soil bacteria Hylemonella gracilis.</title>
        <authorList>
            <person name="Tyc O."/>
            <person name="Kulkarni P."/>
            <person name="Gawehns F."/>
            <person name="Hundscheid M."/>
            <person name="Zweers H."/>
            <person name="Garbeva P."/>
        </authorList>
    </citation>
    <scope>NUCLEOTIDE SEQUENCE [LARGE SCALE GENOMIC DNA]</scope>
    <source>
        <strain evidence="2 3">NS1</strain>
    </source>
</reference>
<gene>
    <name evidence="2" type="ORF">DW355_01740</name>
</gene>
<proteinExistence type="predicted"/>
<dbReference type="Proteomes" id="UP000292939">
    <property type="component" value="Chromosome"/>
</dbReference>
<feature type="region of interest" description="Disordered" evidence="1">
    <location>
        <begin position="97"/>
        <end position="128"/>
    </location>
</feature>
<feature type="compositionally biased region" description="Low complexity" evidence="1">
    <location>
        <begin position="115"/>
        <end position="128"/>
    </location>
</feature>
<evidence type="ECO:0000313" key="2">
    <source>
        <dbReference type="EMBL" id="QBK03660.1"/>
    </source>
</evidence>
<dbReference type="KEGG" id="hgr:DW355_01740"/>
<accession>A0A4P6UHW6</accession>
<dbReference type="InterPro" id="IPR050026">
    <property type="entry name" value="PHA_gran_PhaM_N"/>
</dbReference>